<name>A0A2N3Y390_SACSN</name>
<dbReference type="InterPro" id="IPR013785">
    <property type="entry name" value="Aldolase_TIM"/>
</dbReference>
<dbReference type="Pfam" id="PF00682">
    <property type="entry name" value="HMGL-like"/>
    <property type="match status" value="1"/>
</dbReference>
<evidence type="ECO:0000313" key="3">
    <source>
        <dbReference type="EMBL" id="PKW17409.1"/>
    </source>
</evidence>
<reference evidence="3" key="1">
    <citation type="submission" date="2017-12" db="EMBL/GenBank/DDBJ databases">
        <title>Sequencing the genomes of 1000 Actinobacteria strains.</title>
        <authorList>
            <person name="Klenk H.-P."/>
        </authorList>
    </citation>
    <scope>NUCLEOTIDE SEQUENCE [LARGE SCALE GENOMIC DNA]</scope>
    <source>
        <strain evidence="3">DSM 44228</strain>
    </source>
</reference>
<dbReference type="PROSITE" id="PS50991">
    <property type="entry name" value="PYR_CT"/>
    <property type="match status" value="1"/>
</dbReference>
<keyword evidence="4" id="KW-1185">Reference proteome</keyword>
<dbReference type="Proteomes" id="UP000233786">
    <property type="component" value="Unassembled WGS sequence"/>
</dbReference>
<proteinExistence type="predicted"/>
<comment type="caution">
    <text evidence="3">The sequence shown here is derived from an EMBL/GenBank/DDBJ whole genome shotgun (WGS) entry which is preliminary data.</text>
</comment>
<dbReference type="InterPro" id="IPR000891">
    <property type="entry name" value="PYR_CT"/>
</dbReference>
<dbReference type="Gene3D" id="3.20.20.70">
    <property type="entry name" value="Aldolase class I"/>
    <property type="match status" value="1"/>
</dbReference>
<organism evidence="3 4">
    <name type="scientific">Saccharopolyspora spinosa</name>
    <dbReference type="NCBI Taxonomy" id="60894"/>
    <lineage>
        <taxon>Bacteria</taxon>
        <taxon>Bacillati</taxon>
        <taxon>Actinomycetota</taxon>
        <taxon>Actinomycetes</taxon>
        <taxon>Pseudonocardiales</taxon>
        <taxon>Pseudonocardiaceae</taxon>
        <taxon>Saccharopolyspora</taxon>
    </lineage>
</organism>
<evidence type="ECO:0000313" key="4">
    <source>
        <dbReference type="Proteomes" id="UP000233786"/>
    </source>
</evidence>
<gene>
    <name evidence="3" type="ORF">A8926_5369</name>
</gene>
<accession>A0A2N3Y390</accession>
<feature type="domain" description="Pyruvate carboxyltransferase" evidence="2">
    <location>
        <begin position="5"/>
        <end position="245"/>
    </location>
</feature>
<dbReference type="STRING" id="994479.GCA_000194155_01075"/>
<dbReference type="PANTHER" id="PTHR10277">
    <property type="entry name" value="HOMOCITRATE SYNTHASE-RELATED"/>
    <property type="match status" value="1"/>
</dbReference>
<dbReference type="EMBL" id="PJNB01000001">
    <property type="protein sequence ID" value="PKW17409.1"/>
    <property type="molecule type" value="Genomic_DNA"/>
</dbReference>
<evidence type="ECO:0000256" key="1">
    <source>
        <dbReference type="ARBA" id="ARBA00023211"/>
    </source>
</evidence>
<dbReference type="GO" id="GO:0003852">
    <property type="term" value="F:2-isopropylmalate synthase activity"/>
    <property type="evidence" value="ECO:0007669"/>
    <property type="project" value="TreeGrafter"/>
</dbReference>
<keyword evidence="1" id="KW-0464">Manganese</keyword>
<dbReference type="SUPFAM" id="SSF51569">
    <property type="entry name" value="Aldolase"/>
    <property type="match status" value="1"/>
</dbReference>
<dbReference type="AlphaFoldDB" id="A0A2N3Y390"/>
<sequence length="331" mass="34822">MNFPVSLVDCTLREVEYETHLTLTESVQIAAELSDAGVHYLEIADEDAPSRADLEIEDYVGAIAQAAPRSTVAIMVYPGASQETIARAVAAGAGCVRLAANITEAADILPLAASVKELGVQLITFNAMKTYAVLPAEAVRIAEDARAAGVDVFYTADSAGCMLPGEVTGLLRLLRDRGIATGFHGHDNTALAVANSLAALDAGAVMVDGTLRGAGRSAGNAQLEVLVKAAQRGGSLSGVDGDLLARKSEDLVAGRRLRDRGVSYLDIAIGEGRFHTERLALAREVAESCGVPLPDLVREVGRRDPVRPSRELMEAAAEDLCTSRDFVGERV</sequence>
<protein>
    <submittedName>
        <fullName evidence="3">4-hydroxy 2-oxovalerate aldolase/4-hydroxy-2-oxovalerate/4-hydroxy-2-oxohexanoate aldolase</fullName>
    </submittedName>
</protein>
<dbReference type="InterPro" id="IPR050073">
    <property type="entry name" value="2-IPM_HCS-like"/>
</dbReference>
<dbReference type="PANTHER" id="PTHR10277:SF9">
    <property type="entry name" value="2-ISOPROPYLMALATE SYNTHASE 1, CHLOROPLASTIC-RELATED"/>
    <property type="match status" value="1"/>
</dbReference>
<dbReference type="GO" id="GO:0009098">
    <property type="term" value="P:L-leucine biosynthetic process"/>
    <property type="evidence" value="ECO:0007669"/>
    <property type="project" value="TreeGrafter"/>
</dbReference>
<evidence type="ECO:0000259" key="2">
    <source>
        <dbReference type="PROSITE" id="PS50991"/>
    </source>
</evidence>
<dbReference type="RefSeq" id="WP_010692768.1">
    <property type="nucleotide sequence ID" value="NZ_CP061007.1"/>
</dbReference>